<keyword evidence="4" id="KW-1015">Disulfide bond</keyword>
<feature type="domain" description="EGF-like" evidence="8">
    <location>
        <begin position="593"/>
        <end position="630"/>
    </location>
</feature>
<dbReference type="SUPFAM" id="SSF57184">
    <property type="entry name" value="Growth factor receptor domain"/>
    <property type="match status" value="6"/>
</dbReference>
<dbReference type="PROSITE" id="PS01187">
    <property type="entry name" value="EGF_CA"/>
    <property type="match status" value="6"/>
</dbReference>
<dbReference type="PROSITE" id="PS50026">
    <property type="entry name" value="EGF_3"/>
    <property type="match status" value="14"/>
</dbReference>
<reference evidence="9" key="1">
    <citation type="submission" date="2023-01" db="EMBL/GenBank/DDBJ databases">
        <title>Genome assembly of the deep-sea coral Lophelia pertusa.</title>
        <authorList>
            <person name="Herrera S."/>
            <person name="Cordes E."/>
        </authorList>
    </citation>
    <scope>NUCLEOTIDE SEQUENCE</scope>
    <source>
        <strain evidence="9">USNM1676648</strain>
        <tissue evidence="9">Polyp</tissue>
    </source>
</reference>
<keyword evidence="10" id="KW-1185">Reference proteome</keyword>
<proteinExistence type="predicted"/>
<comment type="caution">
    <text evidence="6">Lacks conserved residue(s) required for the propagation of feature annotation.</text>
</comment>
<dbReference type="OrthoDB" id="4405280at2759"/>
<comment type="caution">
    <text evidence="9">The sequence shown here is derived from an EMBL/GenBank/DDBJ whole genome shotgun (WGS) entry which is preliminary data.</text>
</comment>
<feature type="domain" description="EGF-like" evidence="8">
    <location>
        <begin position="734"/>
        <end position="776"/>
    </location>
</feature>
<evidence type="ECO:0000256" key="7">
    <source>
        <dbReference type="SAM" id="MobiDB-lite"/>
    </source>
</evidence>
<dbReference type="SMART" id="SM00179">
    <property type="entry name" value="EGF_CA"/>
    <property type="match status" value="16"/>
</dbReference>
<keyword evidence="1 6" id="KW-0245">EGF-like domain</keyword>
<dbReference type="Pfam" id="PF12947">
    <property type="entry name" value="EGF_3"/>
    <property type="match status" value="1"/>
</dbReference>
<gene>
    <name evidence="9" type="ORF">OS493_006551</name>
</gene>
<keyword evidence="2" id="KW-0732">Signal</keyword>
<dbReference type="Pfam" id="PF07645">
    <property type="entry name" value="EGF_CA"/>
    <property type="match status" value="15"/>
</dbReference>
<dbReference type="AlphaFoldDB" id="A0A9X0DBH4"/>
<keyword evidence="5" id="KW-0325">Glycoprotein</keyword>
<accession>A0A9X0DBH4</accession>
<feature type="domain" description="EGF-like" evidence="8">
    <location>
        <begin position="431"/>
        <end position="469"/>
    </location>
</feature>
<evidence type="ECO:0000256" key="3">
    <source>
        <dbReference type="ARBA" id="ARBA00022737"/>
    </source>
</evidence>
<dbReference type="Proteomes" id="UP001163046">
    <property type="component" value="Unassembled WGS sequence"/>
</dbReference>
<dbReference type="EMBL" id="MU825398">
    <property type="protein sequence ID" value="KAJ7393566.1"/>
    <property type="molecule type" value="Genomic_DNA"/>
</dbReference>
<dbReference type="PANTHER" id="PTHR24050:SF27">
    <property type="entry name" value="FIBRILLIN-1"/>
    <property type="match status" value="1"/>
</dbReference>
<organism evidence="9 10">
    <name type="scientific">Desmophyllum pertusum</name>
    <dbReference type="NCBI Taxonomy" id="174260"/>
    <lineage>
        <taxon>Eukaryota</taxon>
        <taxon>Metazoa</taxon>
        <taxon>Cnidaria</taxon>
        <taxon>Anthozoa</taxon>
        <taxon>Hexacorallia</taxon>
        <taxon>Scleractinia</taxon>
        <taxon>Caryophylliina</taxon>
        <taxon>Caryophylliidae</taxon>
        <taxon>Desmophyllum</taxon>
    </lineage>
</organism>
<evidence type="ECO:0000259" key="8">
    <source>
        <dbReference type="PROSITE" id="PS50026"/>
    </source>
</evidence>
<feature type="compositionally biased region" description="Basic and acidic residues" evidence="7">
    <location>
        <begin position="872"/>
        <end position="887"/>
    </location>
</feature>
<dbReference type="PANTHER" id="PTHR24050">
    <property type="entry name" value="PA14 DOMAIN-CONTAINING PROTEIN"/>
    <property type="match status" value="1"/>
</dbReference>
<name>A0A9X0DBH4_9CNID</name>
<evidence type="ECO:0000313" key="9">
    <source>
        <dbReference type="EMBL" id="KAJ7393566.1"/>
    </source>
</evidence>
<feature type="domain" description="EGF-like" evidence="8">
    <location>
        <begin position="545"/>
        <end position="583"/>
    </location>
</feature>
<keyword evidence="3" id="KW-0677">Repeat</keyword>
<feature type="domain" description="EGF-like" evidence="8">
    <location>
        <begin position="142"/>
        <end position="180"/>
    </location>
</feature>
<feature type="domain" description="EGF-like" evidence="8">
    <location>
        <begin position="190"/>
        <end position="227"/>
    </location>
</feature>
<dbReference type="GO" id="GO:0005576">
    <property type="term" value="C:extracellular region"/>
    <property type="evidence" value="ECO:0007669"/>
    <property type="project" value="UniProtKB-SubCell"/>
</dbReference>
<evidence type="ECO:0000256" key="4">
    <source>
        <dbReference type="ARBA" id="ARBA00023157"/>
    </source>
</evidence>
<protein>
    <recommendedName>
        <fullName evidence="8">EGF-like domain-containing protein</fullName>
    </recommendedName>
</protein>
<evidence type="ECO:0000256" key="1">
    <source>
        <dbReference type="ARBA" id="ARBA00022536"/>
    </source>
</evidence>
<dbReference type="InterPro" id="IPR009030">
    <property type="entry name" value="Growth_fac_rcpt_cys_sf"/>
</dbReference>
<feature type="domain" description="EGF-like" evidence="8">
    <location>
        <begin position="640"/>
        <end position="678"/>
    </location>
</feature>
<dbReference type="InterPro" id="IPR049883">
    <property type="entry name" value="NOTCH1_EGF-like"/>
</dbReference>
<dbReference type="InterPro" id="IPR000742">
    <property type="entry name" value="EGF"/>
</dbReference>
<feature type="domain" description="EGF-like" evidence="8">
    <location>
        <begin position="687"/>
        <end position="725"/>
    </location>
</feature>
<feature type="domain" description="EGF-like" evidence="8">
    <location>
        <begin position="336"/>
        <end position="374"/>
    </location>
</feature>
<feature type="domain" description="EGF-like" evidence="8">
    <location>
        <begin position="384"/>
        <end position="421"/>
    </location>
</feature>
<dbReference type="InterPro" id="IPR000152">
    <property type="entry name" value="EGF-type_Asp/Asn_hydroxyl_site"/>
</dbReference>
<dbReference type="Gene3D" id="2.10.25.10">
    <property type="entry name" value="Laminin"/>
    <property type="match status" value="16"/>
</dbReference>
<dbReference type="GO" id="GO:0005509">
    <property type="term" value="F:calcium ion binding"/>
    <property type="evidence" value="ECO:0007669"/>
    <property type="project" value="InterPro"/>
</dbReference>
<evidence type="ECO:0000256" key="6">
    <source>
        <dbReference type="PROSITE-ProRule" id="PRU00076"/>
    </source>
</evidence>
<dbReference type="PROSITE" id="PS00010">
    <property type="entry name" value="ASX_HYDROXYL"/>
    <property type="match status" value="14"/>
</dbReference>
<feature type="domain" description="EGF-like" evidence="8">
    <location>
        <begin position="49"/>
        <end position="86"/>
    </location>
</feature>
<sequence>MILMSVQSSGACRSDLVCNNTAGSYRCECPVGFVVDPSSQNVMDPVCVDVDECQSSSACPNLVCNNTIGSYRCECLPGFVRDSGFQNDLDPVCNDIDECQSSGACRSDLVCNNTVGSYRCECPVGFVVDPSSQNVMDPVCVDVDECQVSSACRSDLVCNNTVGSYRCECPLGFAADPGSQNSNLDPVCLDIDECQSSGACRSDLVCNNTDGSYRCECPSGFAVDPSSQNVMDPVCVDIDECQSPSACRSDLICNNTVGSYRCECPSGFAADPSSQNINLDPVCVGEKILTSASHQMHAVQILFCNNTAGSYRCECPSGFAADPGSQNINLDPVCLDIDECQSSGACRSDLVCNNTAGSYRCECPSGFAADPGSQNINLDPVCVDIDECQSSGACRSDLVCNNTAGTYRCECPSGFAADPSSQNVMDPVCVDIDECQVQGACRSDLVCNNTVGSYRCECPSGFAADPGSQNINLDPVCLDIDECQSSDACRSDLVCNNTVGSYRCECPVGFMADPSSPNVMDPVCLVRKSIFYVMLLWMKIVKTKNIDECQSSGACRSDLICNNTVGSYRCGCPSGFVADPGSQNINLDPVCVDIDECQSSGACRSDLVCNNTAGSYRCECPSGFAADPSSQNVMDPVCVDVDECQSSDACRSDLVCNNTIGSYRCECLPGFVRDPGSQNDLDPVCNDIDECQSSGACRSDLICNNTVGSYRCECPVGFIADPGSQNALDPVCVDVDECVNSPESLGCSPLSDCINFQGSFFCACKEGYLGDGRTCQGQRKDNFASLFNLRRPTLTVILNDVKRIAVMETKISLPRTRKLPARNGKTTSEKANFRRIARQVMLANMFTRRVRTQNDMKAVTSCKSAAAQDQMSSRERKHNENMTEKPPTKRRGTPELFPMSEEMKQTVISLGKLDLLPGVERKMRGDSVGADSRVEKSRSSCKFREKTRQKIIQPQRFIRHVRSSLMSSKSIPENSVHCEEKIEDITMGDITDNTRSDQDKANCTKESDGVFIRTKLNCNILSRPQSTHCHFTAKSAKNQHYSLTNKRPFSVTRFSDLGPFSTRKPTKITQGIWPTYDSTARMRTRAHYFPSKVRSNTFTGKAWAANSEISSEESDRNSELEMLKTRPWKSVESLTREIEEKCLSWLDNRYGIAP</sequence>
<evidence type="ECO:0000313" key="10">
    <source>
        <dbReference type="Proteomes" id="UP001163046"/>
    </source>
</evidence>
<dbReference type="FunFam" id="2.10.25.10:FF:000005">
    <property type="entry name" value="Fibrillin 2"/>
    <property type="match status" value="3"/>
</dbReference>
<dbReference type="InterPro" id="IPR001881">
    <property type="entry name" value="EGF-like_Ca-bd_dom"/>
</dbReference>
<feature type="region of interest" description="Disordered" evidence="7">
    <location>
        <begin position="864"/>
        <end position="895"/>
    </location>
</feature>
<feature type="domain" description="EGF-like" evidence="8">
    <location>
        <begin position="479"/>
        <end position="516"/>
    </location>
</feature>
<dbReference type="InterPro" id="IPR018097">
    <property type="entry name" value="EGF_Ca-bd_CS"/>
</dbReference>
<evidence type="ECO:0000256" key="2">
    <source>
        <dbReference type="ARBA" id="ARBA00022729"/>
    </source>
</evidence>
<dbReference type="SMART" id="SM00181">
    <property type="entry name" value="EGF"/>
    <property type="match status" value="15"/>
</dbReference>
<dbReference type="InterPro" id="IPR024731">
    <property type="entry name" value="NELL2-like_EGF"/>
</dbReference>
<dbReference type="InterPro" id="IPR052235">
    <property type="entry name" value="Nephronectin_domain"/>
</dbReference>
<evidence type="ECO:0000256" key="5">
    <source>
        <dbReference type="ARBA" id="ARBA00023180"/>
    </source>
</evidence>
<feature type="domain" description="EGF-like" evidence="8">
    <location>
        <begin position="237"/>
        <end position="274"/>
    </location>
</feature>
<dbReference type="PROSITE" id="PS01186">
    <property type="entry name" value="EGF_2"/>
    <property type="match status" value="1"/>
</dbReference>
<dbReference type="FunFam" id="2.10.25.10:FF:000038">
    <property type="entry name" value="Fibrillin 2"/>
    <property type="match status" value="10"/>
</dbReference>
<feature type="domain" description="EGF-like" evidence="8">
    <location>
        <begin position="95"/>
        <end position="132"/>
    </location>
</feature>
<dbReference type="CDD" id="cd00054">
    <property type="entry name" value="EGF_CA"/>
    <property type="match status" value="13"/>
</dbReference>